<accession>A0A6A6LWS5</accession>
<reference evidence="1 2" key="1">
    <citation type="journal article" date="2020" name="Mol. Plant">
        <title>The Chromosome-Based Rubber Tree Genome Provides New Insights into Spurge Genome Evolution and Rubber Biosynthesis.</title>
        <authorList>
            <person name="Liu J."/>
            <person name="Shi C."/>
            <person name="Shi C.C."/>
            <person name="Li W."/>
            <person name="Zhang Q.J."/>
            <person name="Zhang Y."/>
            <person name="Li K."/>
            <person name="Lu H.F."/>
            <person name="Shi C."/>
            <person name="Zhu S.T."/>
            <person name="Xiao Z.Y."/>
            <person name="Nan H."/>
            <person name="Yue Y."/>
            <person name="Zhu X.G."/>
            <person name="Wu Y."/>
            <person name="Hong X.N."/>
            <person name="Fan G.Y."/>
            <person name="Tong Y."/>
            <person name="Zhang D."/>
            <person name="Mao C.L."/>
            <person name="Liu Y.L."/>
            <person name="Hao S.J."/>
            <person name="Liu W.Q."/>
            <person name="Lv M.Q."/>
            <person name="Zhang H.B."/>
            <person name="Liu Y."/>
            <person name="Hu-Tang G.R."/>
            <person name="Wang J.P."/>
            <person name="Wang J.H."/>
            <person name="Sun Y.H."/>
            <person name="Ni S.B."/>
            <person name="Chen W.B."/>
            <person name="Zhang X.C."/>
            <person name="Jiao Y.N."/>
            <person name="Eichler E.E."/>
            <person name="Li G.H."/>
            <person name="Liu X."/>
            <person name="Gao L.Z."/>
        </authorList>
    </citation>
    <scope>NUCLEOTIDE SEQUENCE [LARGE SCALE GENOMIC DNA]</scope>
    <source>
        <strain evidence="2">cv. GT1</strain>
        <tissue evidence="1">Leaf</tissue>
    </source>
</reference>
<gene>
    <name evidence="1" type="ORF">GH714_000772</name>
</gene>
<dbReference type="PANTHER" id="PTHR31071:SF2">
    <property type="entry name" value="ACTIN CYTOSKELETON-REGULATORY COMPLEX PAN-LIKE PROTEIN"/>
    <property type="match status" value="1"/>
</dbReference>
<dbReference type="InterPro" id="IPR043424">
    <property type="entry name" value="BLT-like"/>
</dbReference>
<dbReference type="PANTHER" id="PTHR31071">
    <property type="entry name" value="GB|AAF24581.1"/>
    <property type="match status" value="1"/>
</dbReference>
<keyword evidence="2" id="KW-1185">Reference proteome</keyword>
<sequence length="207" mass="23965">MTALWDQLSLSEPLWYDIRDVELYAKERDEFRVYQFTLALNDEFESVRSSLLHRDPFPKLEIVVTELLSEEARLATLKSQQSIITTDTVLATPASSQSQNKVTCRELMEEVCKELAHKIAEDKAIVETLKMESINIREQVEEERKMLQIAEAWCEERVHMKMADAKLALDDKYCQMNKFIADLEAFLRSRGGTLDVGELRKLNCSDK</sequence>
<organism evidence="1 2">
    <name type="scientific">Hevea brasiliensis</name>
    <name type="common">Para rubber tree</name>
    <name type="synonym">Siphonia brasiliensis</name>
    <dbReference type="NCBI Taxonomy" id="3981"/>
    <lineage>
        <taxon>Eukaryota</taxon>
        <taxon>Viridiplantae</taxon>
        <taxon>Streptophyta</taxon>
        <taxon>Embryophyta</taxon>
        <taxon>Tracheophyta</taxon>
        <taxon>Spermatophyta</taxon>
        <taxon>Magnoliopsida</taxon>
        <taxon>eudicotyledons</taxon>
        <taxon>Gunneridae</taxon>
        <taxon>Pentapetalae</taxon>
        <taxon>rosids</taxon>
        <taxon>fabids</taxon>
        <taxon>Malpighiales</taxon>
        <taxon>Euphorbiaceae</taxon>
        <taxon>Crotonoideae</taxon>
        <taxon>Micrandreae</taxon>
        <taxon>Hevea</taxon>
    </lineage>
</organism>
<comment type="caution">
    <text evidence="1">The sequence shown here is derived from an EMBL/GenBank/DDBJ whole genome shotgun (WGS) entry which is preliminary data.</text>
</comment>
<name>A0A6A6LWS5_HEVBR</name>
<protein>
    <submittedName>
        <fullName evidence="1">Uncharacterized protein</fullName>
    </submittedName>
</protein>
<evidence type="ECO:0000313" key="2">
    <source>
        <dbReference type="Proteomes" id="UP000467840"/>
    </source>
</evidence>
<dbReference type="AlphaFoldDB" id="A0A6A6LWS5"/>
<dbReference type="EMBL" id="JAAGAX010000008">
    <property type="protein sequence ID" value="KAF2304967.1"/>
    <property type="molecule type" value="Genomic_DNA"/>
</dbReference>
<proteinExistence type="predicted"/>
<dbReference type="Proteomes" id="UP000467840">
    <property type="component" value="Chromosome 9"/>
</dbReference>
<evidence type="ECO:0000313" key="1">
    <source>
        <dbReference type="EMBL" id="KAF2304967.1"/>
    </source>
</evidence>